<dbReference type="EMBL" id="JAGEOJ010000026">
    <property type="protein sequence ID" value="MBO2454491.1"/>
    <property type="molecule type" value="Genomic_DNA"/>
</dbReference>
<keyword evidence="9" id="KW-1185">Reference proteome</keyword>
<dbReference type="GO" id="GO:0006352">
    <property type="term" value="P:DNA-templated transcription initiation"/>
    <property type="evidence" value="ECO:0007669"/>
    <property type="project" value="InterPro"/>
</dbReference>
<sequence>MPTPDPQLGAFEEFVEHRLPALYRYACVLTGNRHDAEDLVQEALTRTGASWWRVRRKDDPEGYVRTAMVRIMSNRWRRSGREELTPDPPDRGTLDPGFERVTADAGLAAALGGLPPRMRVVLVLRYVEQLEDNEIAAMLGCSPGTVRSQASRALAKLRTAATTAEEDSRG</sequence>
<dbReference type="CDD" id="cd06171">
    <property type="entry name" value="Sigma70_r4"/>
    <property type="match status" value="1"/>
</dbReference>
<dbReference type="GO" id="GO:0016987">
    <property type="term" value="F:sigma factor activity"/>
    <property type="evidence" value="ECO:0007669"/>
    <property type="project" value="UniProtKB-KW"/>
</dbReference>
<evidence type="ECO:0000256" key="5">
    <source>
        <dbReference type="ARBA" id="ARBA00023163"/>
    </source>
</evidence>
<dbReference type="InterPro" id="IPR013325">
    <property type="entry name" value="RNA_pol_sigma_r2"/>
</dbReference>
<dbReference type="Pfam" id="PF04542">
    <property type="entry name" value="Sigma70_r2"/>
    <property type="match status" value="1"/>
</dbReference>
<dbReference type="InterPro" id="IPR013249">
    <property type="entry name" value="RNA_pol_sigma70_r4_t2"/>
</dbReference>
<evidence type="ECO:0000256" key="1">
    <source>
        <dbReference type="ARBA" id="ARBA00010641"/>
    </source>
</evidence>
<organism evidence="8 9">
    <name type="scientific">Actinomadura barringtoniae</name>
    <dbReference type="NCBI Taxonomy" id="1427535"/>
    <lineage>
        <taxon>Bacteria</taxon>
        <taxon>Bacillati</taxon>
        <taxon>Actinomycetota</taxon>
        <taxon>Actinomycetes</taxon>
        <taxon>Streptosporangiales</taxon>
        <taxon>Thermomonosporaceae</taxon>
        <taxon>Actinomadura</taxon>
    </lineage>
</organism>
<keyword evidence="2" id="KW-0805">Transcription regulation</keyword>
<evidence type="ECO:0000313" key="8">
    <source>
        <dbReference type="EMBL" id="MBO2454491.1"/>
    </source>
</evidence>
<dbReference type="PANTHER" id="PTHR43133:SF50">
    <property type="entry name" value="ECF RNA POLYMERASE SIGMA FACTOR SIGM"/>
    <property type="match status" value="1"/>
</dbReference>
<protein>
    <submittedName>
        <fullName evidence="8">SigE family RNA polymerase sigma factor</fullName>
    </submittedName>
</protein>
<dbReference type="InterPro" id="IPR039425">
    <property type="entry name" value="RNA_pol_sigma-70-like"/>
</dbReference>
<dbReference type="RefSeq" id="WP_208262695.1">
    <property type="nucleotide sequence ID" value="NZ_JAGEOJ010000026.1"/>
</dbReference>
<reference evidence="8" key="1">
    <citation type="submission" date="2021-03" db="EMBL/GenBank/DDBJ databases">
        <authorList>
            <person name="Kanchanasin P."/>
            <person name="Saeng-In P."/>
            <person name="Phongsopitanun W."/>
            <person name="Yuki M."/>
            <person name="Kudo T."/>
            <person name="Ohkuma M."/>
            <person name="Tanasupawat S."/>
        </authorList>
    </citation>
    <scope>NUCLEOTIDE SEQUENCE</scope>
    <source>
        <strain evidence="8">GKU 128</strain>
    </source>
</reference>
<dbReference type="Pfam" id="PF08281">
    <property type="entry name" value="Sigma70_r4_2"/>
    <property type="match status" value="1"/>
</dbReference>
<dbReference type="InterPro" id="IPR013324">
    <property type="entry name" value="RNA_pol_sigma_r3/r4-like"/>
</dbReference>
<dbReference type="PANTHER" id="PTHR43133">
    <property type="entry name" value="RNA POLYMERASE ECF-TYPE SIGMA FACTO"/>
    <property type="match status" value="1"/>
</dbReference>
<gene>
    <name evidence="8" type="ORF">J4573_45900</name>
</gene>
<evidence type="ECO:0000259" key="6">
    <source>
        <dbReference type="Pfam" id="PF04542"/>
    </source>
</evidence>
<keyword evidence="5" id="KW-0804">Transcription</keyword>
<dbReference type="Gene3D" id="1.10.1740.10">
    <property type="match status" value="1"/>
</dbReference>
<name>A0A939T642_9ACTN</name>
<keyword evidence="4" id="KW-0238">DNA-binding</keyword>
<dbReference type="InterPro" id="IPR014284">
    <property type="entry name" value="RNA_pol_sigma-70_dom"/>
</dbReference>
<comment type="caution">
    <text evidence="8">The sequence shown here is derived from an EMBL/GenBank/DDBJ whole genome shotgun (WGS) entry which is preliminary data.</text>
</comment>
<dbReference type="NCBIfam" id="TIGR02983">
    <property type="entry name" value="SigE-fam_strep"/>
    <property type="match status" value="1"/>
</dbReference>
<evidence type="ECO:0000256" key="4">
    <source>
        <dbReference type="ARBA" id="ARBA00023125"/>
    </source>
</evidence>
<feature type="domain" description="RNA polymerase sigma factor 70 region 4 type 2" evidence="7">
    <location>
        <begin position="107"/>
        <end position="157"/>
    </location>
</feature>
<keyword evidence="3" id="KW-0731">Sigma factor</keyword>
<dbReference type="NCBIfam" id="TIGR02937">
    <property type="entry name" value="sigma70-ECF"/>
    <property type="match status" value="1"/>
</dbReference>
<dbReference type="InterPro" id="IPR014325">
    <property type="entry name" value="RNA_pol_sigma-E_actinobac"/>
</dbReference>
<dbReference type="GO" id="GO:0003677">
    <property type="term" value="F:DNA binding"/>
    <property type="evidence" value="ECO:0007669"/>
    <property type="project" value="UniProtKB-KW"/>
</dbReference>
<dbReference type="AlphaFoldDB" id="A0A939T642"/>
<comment type="similarity">
    <text evidence="1">Belongs to the sigma-70 factor family. ECF subfamily.</text>
</comment>
<dbReference type="Gene3D" id="1.10.10.10">
    <property type="entry name" value="Winged helix-like DNA-binding domain superfamily/Winged helix DNA-binding domain"/>
    <property type="match status" value="1"/>
</dbReference>
<evidence type="ECO:0000256" key="2">
    <source>
        <dbReference type="ARBA" id="ARBA00023015"/>
    </source>
</evidence>
<feature type="domain" description="RNA polymerase sigma-70 region 2" evidence="6">
    <location>
        <begin position="15"/>
        <end position="81"/>
    </location>
</feature>
<evidence type="ECO:0000256" key="3">
    <source>
        <dbReference type="ARBA" id="ARBA00023082"/>
    </source>
</evidence>
<accession>A0A939T642</accession>
<proteinExistence type="inferred from homology"/>
<dbReference type="InterPro" id="IPR007627">
    <property type="entry name" value="RNA_pol_sigma70_r2"/>
</dbReference>
<dbReference type="SUPFAM" id="SSF88946">
    <property type="entry name" value="Sigma2 domain of RNA polymerase sigma factors"/>
    <property type="match status" value="1"/>
</dbReference>
<evidence type="ECO:0000313" key="9">
    <source>
        <dbReference type="Proteomes" id="UP000669179"/>
    </source>
</evidence>
<dbReference type="Proteomes" id="UP000669179">
    <property type="component" value="Unassembled WGS sequence"/>
</dbReference>
<dbReference type="SUPFAM" id="SSF88659">
    <property type="entry name" value="Sigma3 and sigma4 domains of RNA polymerase sigma factors"/>
    <property type="match status" value="1"/>
</dbReference>
<evidence type="ECO:0000259" key="7">
    <source>
        <dbReference type="Pfam" id="PF08281"/>
    </source>
</evidence>
<dbReference type="InterPro" id="IPR036388">
    <property type="entry name" value="WH-like_DNA-bd_sf"/>
</dbReference>